<dbReference type="Gene3D" id="3.40.50.300">
    <property type="entry name" value="P-loop containing nucleotide triphosphate hydrolases"/>
    <property type="match status" value="1"/>
</dbReference>
<dbReference type="EMBL" id="ANNX02000064">
    <property type="protein sequence ID" value="KYC34791.1"/>
    <property type="molecule type" value="Genomic_DNA"/>
</dbReference>
<dbReference type="STRING" id="128403.WA1_49585"/>
<protein>
    <submittedName>
        <fullName evidence="1">Uncharacterized protein</fullName>
    </submittedName>
</protein>
<accession>A0A139WQU3</accession>
<evidence type="ECO:0000313" key="2">
    <source>
        <dbReference type="Proteomes" id="UP000076925"/>
    </source>
</evidence>
<dbReference type="SUPFAM" id="SSF52540">
    <property type="entry name" value="P-loop containing nucleoside triphosphate hydrolases"/>
    <property type="match status" value="1"/>
</dbReference>
<comment type="caution">
    <text evidence="1">The sequence shown here is derived from an EMBL/GenBank/DDBJ whole genome shotgun (WGS) entry which is preliminary data.</text>
</comment>
<name>A0A139WQU3_9CYAN</name>
<organism evidence="1 2">
    <name type="scientific">Scytonema hofmannii PCC 7110</name>
    <dbReference type="NCBI Taxonomy" id="128403"/>
    <lineage>
        <taxon>Bacteria</taxon>
        <taxon>Bacillati</taxon>
        <taxon>Cyanobacteriota</taxon>
        <taxon>Cyanophyceae</taxon>
        <taxon>Nostocales</taxon>
        <taxon>Scytonemataceae</taxon>
        <taxon>Scytonema</taxon>
    </lineage>
</organism>
<dbReference type="AlphaFoldDB" id="A0A139WQU3"/>
<sequence length="505" mass="57778">MFDINWGLIRSGSTFEDLICSLIRLKDHEARLYVRPGKDYAQDARSGDGLTIYQMKFHQKESTSSAIADAKKEVEKIAKYLETPGKSQEIWQGVKKWILVSNVAFNSSNDLKWNKEIKPLFACLGLEASYWEKSKIEIQLHQYPDLKQAYFGGETRVFLGIAEAREQVQQSQGFHHPHALNARYQGREKELGQYKNFINDANKKILVIHGAGGIGKTRFLLEGAETQALPEGWQVLWANVATMTNTSSWFMGLIPERPTLLLIDEPDDATVLQTLVEQISGGRARTWKVAIAVRSPNDKVLNYLQGIRKRQIVEELPLAPLEESAAVAFCQELLEFGSLQTQKANWKIEAATWIAQHYDYPIWMAIAIKLLESKGNLETMPQEVEGLASEYLEEIIPQQQNLPHDQIQNLLRWIALFDTVNREDPAVMDWIQTKAGCKNSTDLKRCLDKLITYNIIFERGARDHLLKMKPDVLADYILQDWLIYNPDSALHYEAQKTTWLFVNIK</sequence>
<dbReference type="InterPro" id="IPR027417">
    <property type="entry name" value="P-loop_NTPase"/>
</dbReference>
<gene>
    <name evidence="1" type="ORF">WA1_49585</name>
</gene>
<proteinExistence type="predicted"/>
<reference evidence="1 2" key="1">
    <citation type="journal article" date="2013" name="Genome Biol. Evol.">
        <title>Genomes of Stigonematalean cyanobacteria (subsection V) and the evolution of oxygenic photosynthesis from prokaryotes to plastids.</title>
        <authorList>
            <person name="Dagan T."/>
            <person name="Roettger M."/>
            <person name="Stucken K."/>
            <person name="Landan G."/>
            <person name="Koch R."/>
            <person name="Major P."/>
            <person name="Gould S.B."/>
            <person name="Goremykin V.V."/>
            <person name="Rippka R."/>
            <person name="Tandeau de Marsac N."/>
            <person name="Gugger M."/>
            <person name="Lockhart P.J."/>
            <person name="Allen J.F."/>
            <person name="Brune I."/>
            <person name="Maus I."/>
            <person name="Puhler A."/>
            <person name="Martin W.F."/>
        </authorList>
    </citation>
    <scope>NUCLEOTIDE SEQUENCE [LARGE SCALE GENOMIC DNA]</scope>
    <source>
        <strain evidence="1 2">PCC 7110</strain>
    </source>
</reference>
<evidence type="ECO:0000313" key="1">
    <source>
        <dbReference type="EMBL" id="KYC34791.1"/>
    </source>
</evidence>
<keyword evidence="2" id="KW-1185">Reference proteome</keyword>
<dbReference type="Proteomes" id="UP000076925">
    <property type="component" value="Unassembled WGS sequence"/>
</dbReference>